<dbReference type="Pfam" id="PF13912">
    <property type="entry name" value="zf-C2H2_6"/>
    <property type="match status" value="1"/>
</dbReference>
<evidence type="ECO:0000256" key="6">
    <source>
        <dbReference type="ARBA" id="ARBA00023242"/>
    </source>
</evidence>
<evidence type="ECO:0000256" key="5">
    <source>
        <dbReference type="ARBA" id="ARBA00022833"/>
    </source>
</evidence>
<dbReference type="InterPro" id="IPR036236">
    <property type="entry name" value="Znf_C2H2_sf"/>
</dbReference>
<dbReference type="AlphaFoldDB" id="A0A2T7NHE2"/>
<evidence type="ECO:0000256" key="2">
    <source>
        <dbReference type="ARBA" id="ARBA00022723"/>
    </source>
</evidence>
<dbReference type="InterPro" id="IPR013087">
    <property type="entry name" value="Znf_C2H2_type"/>
</dbReference>
<dbReference type="PANTHER" id="PTHR24379:SF121">
    <property type="entry name" value="C2H2-TYPE DOMAIN-CONTAINING PROTEIN"/>
    <property type="match status" value="1"/>
</dbReference>
<dbReference type="GO" id="GO:0008270">
    <property type="term" value="F:zinc ion binding"/>
    <property type="evidence" value="ECO:0007669"/>
    <property type="project" value="UniProtKB-KW"/>
</dbReference>
<feature type="region of interest" description="Disordered" evidence="8">
    <location>
        <begin position="1"/>
        <end position="34"/>
    </location>
</feature>
<feature type="domain" description="C2H2-type" evidence="9">
    <location>
        <begin position="136"/>
        <end position="163"/>
    </location>
</feature>
<dbReference type="EMBL" id="PZQS01000012">
    <property type="protein sequence ID" value="PVD20590.1"/>
    <property type="molecule type" value="Genomic_DNA"/>
</dbReference>
<dbReference type="Pfam" id="PF00096">
    <property type="entry name" value="zf-C2H2"/>
    <property type="match status" value="6"/>
</dbReference>
<keyword evidence="3" id="KW-0677">Repeat</keyword>
<dbReference type="FunFam" id="3.30.160.60:FF:000100">
    <property type="entry name" value="Zinc finger 45-like"/>
    <property type="match status" value="1"/>
</dbReference>
<keyword evidence="11" id="KW-1185">Reference proteome</keyword>
<keyword evidence="6" id="KW-0539">Nucleus</keyword>
<dbReference type="Proteomes" id="UP000245119">
    <property type="component" value="Linkage Group LG12"/>
</dbReference>
<evidence type="ECO:0000259" key="9">
    <source>
        <dbReference type="PROSITE" id="PS50157"/>
    </source>
</evidence>
<keyword evidence="5" id="KW-0862">Zinc</keyword>
<feature type="domain" description="C2H2-type" evidence="9">
    <location>
        <begin position="164"/>
        <end position="188"/>
    </location>
</feature>
<evidence type="ECO:0000256" key="3">
    <source>
        <dbReference type="ARBA" id="ARBA00022737"/>
    </source>
</evidence>
<feature type="compositionally biased region" description="Basic residues" evidence="8">
    <location>
        <begin position="1"/>
        <end position="12"/>
    </location>
</feature>
<proteinExistence type="predicted"/>
<dbReference type="SMART" id="SM00355">
    <property type="entry name" value="ZnF_C2H2"/>
    <property type="match status" value="10"/>
</dbReference>
<accession>A0A2T7NHE2</accession>
<feature type="domain" description="C2H2-type" evidence="9">
    <location>
        <begin position="300"/>
        <end position="327"/>
    </location>
</feature>
<keyword evidence="2" id="KW-0479">Metal-binding</keyword>
<evidence type="ECO:0000313" key="11">
    <source>
        <dbReference type="Proteomes" id="UP000245119"/>
    </source>
</evidence>
<feature type="domain" description="C2H2-type" evidence="9">
    <location>
        <begin position="52"/>
        <end position="80"/>
    </location>
</feature>
<evidence type="ECO:0000313" key="10">
    <source>
        <dbReference type="EMBL" id="PVD20590.1"/>
    </source>
</evidence>
<dbReference type="Gene3D" id="3.30.160.60">
    <property type="entry name" value="Classic Zinc Finger"/>
    <property type="match status" value="7"/>
</dbReference>
<dbReference type="GO" id="GO:0005634">
    <property type="term" value="C:nucleus"/>
    <property type="evidence" value="ECO:0007669"/>
    <property type="project" value="UniProtKB-SubCell"/>
</dbReference>
<dbReference type="FunFam" id="3.30.160.60:FF:000065">
    <property type="entry name" value="B-cell CLL/lymphoma 6, member B"/>
    <property type="match status" value="1"/>
</dbReference>
<gene>
    <name evidence="10" type="ORF">C0Q70_18746</name>
</gene>
<feature type="domain" description="C2H2-type" evidence="9">
    <location>
        <begin position="108"/>
        <end position="135"/>
    </location>
</feature>
<dbReference type="PROSITE" id="PS00028">
    <property type="entry name" value="ZINC_FINGER_C2H2_1"/>
    <property type="match status" value="9"/>
</dbReference>
<name>A0A2T7NHE2_POMCA</name>
<dbReference type="PANTHER" id="PTHR24379">
    <property type="entry name" value="KRAB AND ZINC FINGER DOMAIN-CONTAINING"/>
    <property type="match status" value="1"/>
</dbReference>
<evidence type="ECO:0000256" key="8">
    <source>
        <dbReference type="SAM" id="MobiDB-lite"/>
    </source>
</evidence>
<dbReference type="Pfam" id="PF13894">
    <property type="entry name" value="zf-C2H2_4"/>
    <property type="match status" value="1"/>
</dbReference>
<evidence type="ECO:0000256" key="4">
    <source>
        <dbReference type="ARBA" id="ARBA00022771"/>
    </source>
</evidence>
<reference evidence="10 11" key="1">
    <citation type="submission" date="2018-04" db="EMBL/GenBank/DDBJ databases">
        <title>The genome of golden apple snail Pomacea canaliculata provides insight into stress tolerance and invasive adaptation.</title>
        <authorList>
            <person name="Liu C."/>
            <person name="Liu B."/>
            <person name="Ren Y."/>
            <person name="Zhang Y."/>
            <person name="Wang H."/>
            <person name="Li S."/>
            <person name="Jiang F."/>
            <person name="Yin L."/>
            <person name="Zhang G."/>
            <person name="Qian W."/>
            <person name="Fan W."/>
        </authorList>
    </citation>
    <scope>NUCLEOTIDE SEQUENCE [LARGE SCALE GENOMIC DNA]</scope>
    <source>
        <strain evidence="10">SZHN2017</strain>
        <tissue evidence="10">Muscle</tissue>
    </source>
</reference>
<sequence length="426" mass="48818">MKIARKNMRQRKSVKENHNRTKKTRQKDLPVPESVVVESTDSEGNPCTRKLYKCQMCPKTFIHKCNLRYHIKRMHSGEDPVKCESCGLMLQGSYDLLQHTRRVHESYLVCDICGAQFTTSCGLKSHLEAHAGVKSNFCDICGKGFVRKTSLTQHRLLHVEGKSFLCDVCSQAFKTRSSLSGHLLNVHTCGPYFENRVKSLEKMGFVIDRNIVARHTRQLCLNCGEKLEDGKCQMHPEVVQDSLFKCSKCGPAERDFKDIVAFDIHMKWHYEKVSHSGRKADCGWKTGSGMKEKPLVSGEFKCDVCSKIFKSRTYLWAHMNQHKDKRFSCDICGRKFTYKCNLKSHLITHQESRPFECDVCNKAFKMKSLLASHKILHGAPSPFKCEICGKGLTRKQNLKSHYKIMHPETQQRAFLVTAQSRSEVDS</sequence>
<organism evidence="10 11">
    <name type="scientific">Pomacea canaliculata</name>
    <name type="common">Golden apple snail</name>
    <dbReference type="NCBI Taxonomy" id="400727"/>
    <lineage>
        <taxon>Eukaryota</taxon>
        <taxon>Metazoa</taxon>
        <taxon>Spiralia</taxon>
        <taxon>Lophotrochozoa</taxon>
        <taxon>Mollusca</taxon>
        <taxon>Gastropoda</taxon>
        <taxon>Caenogastropoda</taxon>
        <taxon>Architaenioglossa</taxon>
        <taxon>Ampullarioidea</taxon>
        <taxon>Ampullariidae</taxon>
        <taxon>Pomacea</taxon>
    </lineage>
</organism>
<feature type="domain" description="C2H2-type" evidence="9">
    <location>
        <begin position="327"/>
        <end position="354"/>
    </location>
</feature>
<comment type="caution">
    <text evidence="10">The sequence shown here is derived from an EMBL/GenBank/DDBJ whole genome shotgun (WGS) entry which is preliminary data.</text>
</comment>
<feature type="domain" description="C2H2-type" evidence="9">
    <location>
        <begin position="383"/>
        <end position="411"/>
    </location>
</feature>
<protein>
    <recommendedName>
        <fullName evidence="9">C2H2-type domain-containing protein</fullName>
    </recommendedName>
</protein>
<dbReference type="SUPFAM" id="SSF57667">
    <property type="entry name" value="beta-beta-alpha zinc fingers"/>
    <property type="match status" value="6"/>
</dbReference>
<evidence type="ECO:0000256" key="7">
    <source>
        <dbReference type="PROSITE-ProRule" id="PRU00042"/>
    </source>
</evidence>
<dbReference type="PROSITE" id="PS50157">
    <property type="entry name" value="ZINC_FINGER_C2H2_2"/>
    <property type="match status" value="8"/>
</dbReference>
<evidence type="ECO:0000256" key="1">
    <source>
        <dbReference type="ARBA" id="ARBA00004123"/>
    </source>
</evidence>
<comment type="subcellular location">
    <subcellularLocation>
        <location evidence="1">Nucleus</location>
    </subcellularLocation>
</comment>
<feature type="domain" description="C2H2-type" evidence="9">
    <location>
        <begin position="355"/>
        <end position="382"/>
    </location>
</feature>
<dbReference type="FunFam" id="3.30.160.60:FF:000145">
    <property type="entry name" value="Zinc finger protein 574"/>
    <property type="match status" value="1"/>
</dbReference>
<keyword evidence="4 7" id="KW-0863">Zinc-finger</keyword>
<dbReference type="OrthoDB" id="6219366at2759"/>